<keyword evidence="3" id="KW-0732">Signal</keyword>
<sequence>MRPLILVLLTTAINCFTVPKYTVNTREILRQRRMLGYLPKPRGLGDCGVSHFNLSLFFSTFRIPAGSNVVLGGYLPTTNISDWQCQTTSAAHKYTGHGVYIYYTQSNMGWVIGVGMPHPSDEDFQLFIFRGQHTEFARLRICKWTSIKEISPSGAALNQGDGRDCLVDRDLPFVPTPHHIYGLTWKDGNVRLLGSSGVYTIRVPGSSRWTHVSVWCGNAESCAYQVPDKFVYYNVSVNHDGLLTYSPCLDEQLCMGVEQNIFAPAPGGYIPPYFSFNNWYVLTNSSTILAGTYNSYQPMIVDCLVPIPKFAGVNAILYFNHSQGCNGASSNGSSEAMRFNINSTDGTVSRANKLTLYTINGLVDVMCYNTSTPTSYVDASILFGNFDQPYFCFASANISGNLTIQFLGLLPKLREVVITTFGQIYFNGVKFIDLAPIYAVHFDLVSTDFFGFWTVAYTSWAHVLLEVNQTNILRLGYCDTPLDSIKCAQLSFYLQDGFYPLTTANVGPQPEAFVTLPTFNLHTFFDVELEFSFRVLTVTVLLERTSINFPRECVGSNQFTLRVNSTGPQDASLGYKSTCPFDFNTINNYLQFGRVCFYNSSQPGACTIVIQANYKLRTFDLHTVWVVYSDGSAFTGVPHKLSGLSDISFFQEDVCSLYTIYGRKGQGVIRSSDQHFLSGLYYTSLSGQLLAFKNVTSDQIYTVTPCTFSSQGAVVNDRLVGIIASNPNTTLFNNTVEMPTFFYHSDTTHNCSSPVLEYSGVGICGDGSIVALPVKQTLPNISPMMSGLIAIPSNFTMAVVTEYLQLFNNPVSVDCAMYVCNGNERCNVLLTQYTSACQTIERALQSSARLEAVEVSEMITASPSALNVSTIDTFPSGGYNFTSVLSRSYGGRSFIEDVLFEKVVTTGLGTVDQDYKACSKGLSIADLACAQYYSGIMVLPGVVDSGKMAMYTASLLGGMVLGGLTSAAATPFSIAVQARLNYVALQTNVLQRNQQILAESFNYAMGNITEAFSDVKQALSTTAQGLSTVAQALSKVQDVVNTQSDALNHLTKQLQHNFQTISNSISDIYGRLNQLEADAQVDRIIVGRIAALNAFVSQALTRYTEVQASRKLALQKVNECVKSQSKRFGFCGNDGEHIFSVVQAAPQGLLFLHTVLKPDSFVQVHAVAGLCVENTKALVLRQVGYTLFVNGTVVSSLDVSQLFISPRKMFEPRKPQVADFVQVSSCELSYFNITMEQLPDLVPDFVDVNKTLEEIFGSLPNFTVPQFPLDVLNQTYLNLTSEIHALENKSEHLNLIANSLQSKIDAINATLVDLQWLNRVESYVKWPWWVWLLILIALILTFALLTFCCLATGCCGCCGCIAGCCSGCCKGPRLQPYEPIEKVHIQ</sequence>
<feature type="domain" description="Coronavirus spike (S) glycoprotein S2 subunit heptad repeat 2 (HR2) region profile" evidence="17">
    <location>
        <begin position="1243"/>
        <end position="1339"/>
    </location>
</feature>
<feature type="coiled-coil region" evidence="14">
    <location>
        <begin position="1269"/>
        <end position="1303"/>
    </location>
</feature>
<evidence type="ECO:0000256" key="13">
    <source>
        <dbReference type="ARBA" id="ARBA00023296"/>
    </source>
</evidence>
<dbReference type="GO" id="GO:0019031">
    <property type="term" value="C:viral envelope"/>
    <property type="evidence" value="ECO:0007669"/>
    <property type="project" value="UniProtKB-KW"/>
</dbReference>
<dbReference type="Pfam" id="PF19209">
    <property type="entry name" value="CoV_S1_C"/>
    <property type="match status" value="1"/>
</dbReference>
<feature type="domain" description="Coronavirus spike (S) glycoprotein S2 subunit heptad repeat 1 (HR1) region profile" evidence="16">
    <location>
        <begin position="970"/>
        <end position="1089"/>
    </location>
</feature>
<dbReference type="InterPro" id="IPR043614">
    <property type="entry name" value="Spike_S2_CoV_C"/>
</dbReference>
<keyword evidence="5" id="KW-0946">Virion</keyword>
<keyword evidence="1" id="KW-0945">Host-virus interaction</keyword>
<dbReference type="Gene3D" id="1.20.5.300">
    <property type="match status" value="2"/>
</dbReference>
<dbReference type="InterPro" id="IPR044873">
    <property type="entry name" value="Spike_S2_CoV_HR1"/>
</dbReference>
<dbReference type="GO" id="GO:0016020">
    <property type="term" value="C:membrane"/>
    <property type="evidence" value="ECO:0007669"/>
    <property type="project" value="InterPro"/>
</dbReference>
<dbReference type="EMBL" id="PP273188">
    <property type="protein sequence ID" value="WWB00620.1"/>
    <property type="molecule type" value="Genomic_RNA"/>
</dbReference>
<evidence type="ECO:0000256" key="9">
    <source>
        <dbReference type="ARBA" id="ARBA00023026"/>
    </source>
</evidence>
<dbReference type="InterPro" id="IPR002551">
    <property type="entry name" value="Spike_S1_CoV"/>
</dbReference>
<reference evidence="18" key="1">
    <citation type="submission" date="2024-02" db="EMBL/GenBank/DDBJ databases">
        <title>Substantial viral diversity in bats and rodents from East Africa: insights into evolution, recombination, and co-circulation.</title>
        <authorList>
            <person name="Hu B."/>
        </authorList>
    </citation>
    <scope>NUCLEOTIDE SEQUENCE</scope>
    <source>
        <strain evidence="18">9A/Kenya/BAT1313/2015</strain>
    </source>
</reference>
<name>A0AB38ZE09_9NIDO</name>
<keyword evidence="12" id="KW-0325">Glycoprotein</keyword>
<dbReference type="InterPro" id="IPR002552">
    <property type="entry name" value="Spike_S2_CoV"/>
</dbReference>
<keyword evidence="4" id="KW-1161">Viral attachment to host cell</keyword>
<keyword evidence="7" id="KW-0261">Viral envelope protein</keyword>
<keyword evidence="6" id="KW-1043">Host membrane</keyword>
<evidence type="ECO:0000259" key="16">
    <source>
        <dbReference type="PROSITE" id="PS51923"/>
    </source>
</evidence>
<keyword evidence="11 15" id="KW-0472">Membrane</keyword>
<dbReference type="Pfam" id="PF01601">
    <property type="entry name" value="CoV_S2"/>
    <property type="match status" value="1"/>
</dbReference>
<keyword evidence="8 15" id="KW-1133">Transmembrane helix</keyword>
<dbReference type="SUPFAM" id="SSF111474">
    <property type="entry name" value="Coronavirus S2 glycoprotein"/>
    <property type="match status" value="2"/>
</dbReference>
<dbReference type="Pfam" id="PF19214">
    <property type="entry name" value="CoV_S2_C"/>
    <property type="match status" value="1"/>
</dbReference>
<evidence type="ECO:0000256" key="4">
    <source>
        <dbReference type="ARBA" id="ARBA00022804"/>
    </source>
</evidence>
<dbReference type="PROSITE" id="PS51924">
    <property type="entry name" value="COV_S2_HR2"/>
    <property type="match status" value="1"/>
</dbReference>
<keyword evidence="9" id="KW-0843">Virulence</keyword>
<dbReference type="GO" id="GO:0046813">
    <property type="term" value="P:receptor-mediated virion attachment to host cell"/>
    <property type="evidence" value="ECO:0007669"/>
    <property type="project" value="InterPro"/>
</dbReference>
<evidence type="ECO:0000256" key="6">
    <source>
        <dbReference type="ARBA" id="ARBA00022870"/>
    </source>
</evidence>
<evidence type="ECO:0000313" key="18">
    <source>
        <dbReference type="EMBL" id="WWB00620.1"/>
    </source>
</evidence>
<evidence type="ECO:0000256" key="2">
    <source>
        <dbReference type="ARBA" id="ARBA00022692"/>
    </source>
</evidence>
<feature type="transmembrane region" description="Helical" evidence="15">
    <location>
        <begin position="1328"/>
        <end position="1347"/>
    </location>
</feature>
<dbReference type="Gene3D" id="2.60.40.3130">
    <property type="match status" value="1"/>
</dbReference>
<protein>
    <submittedName>
        <fullName evidence="18">Spike protein</fullName>
    </submittedName>
</protein>
<dbReference type="PROSITE" id="PS51923">
    <property type="entry name" value="COV_S2_HR1"/>
    <property type="match status" value="1"/>
</dbReference>
<evidence type="ECO:0000256" key="1">
    <source>
        <dbReference type="ARBA" id="ARBA00022581"/>
    </source>
</evidence>
<keyword evidence="10 14" id="KW-0175">Coiled coil</keyword>
<evidence type="ECO:0000256" key="10">
    <source>
        <dbReference type="ARBA" id="ARBA00023054"/>
    </source>
</evidence>
<dbReference type="GO" id="GO:0044173">
    <property type="term" value="C:host cell endoplasmic reticulum-Golgi intermediate compartment membrane"/>
    <property type="evidence" value="ECO:0007669"/>
    <property type="project" value="UniProtKB-SubCell"/>
</dbReference>
<evidence type="ECO:0000259" key="17">
    <source>
        <dbReference type="PROSITE" id="PS51924"/>
    </source>
</evidence>
<dbReference type="GO" id="GO:0019064">
    <property type="term" value="P:fusion of virus membrane with host plasma membrane"/>
    <property type="evidence" value="ECO:0007669"/>
    <property type="project" value="InterPro"/>
</dbReference>
<dbReference type="InterPro" id="IPR044874">
    <property type="entry name" value="Spike_S2_CoV_HR2"/>
</dbReference>
<organism evidence="18">
    <name type="scientific">Chaerephon bat coronavirus</name>
    <dbReference type="NCBI Taxonomy" id="2991261"/>
    <lineage>
        <taxon>Viruses</taxon>
        <taxon>Riboviria</taxon>
        <taxon>Orthornavirae</taxon>
        <taxon>Pisuviricota</taxon>
        <taxon>Pisoniviricetes</taxon>
        <taxon>Nidovirales</taxon>
        <taxon>Cornidovirineae</taxon>
        <taxon>Coronaviridae</taxon>
    </lineage>
</organism>
<keyword evidence="13" id="KW-1160">Virus entry into host cell</keyword>
<evidence type="ECO:0000256" key="11">
    <source>
        <dbReference type="ARBA" id="ARBA00023136"/>
    </source>
</evidence>
<dbReference type="Pfam" id="PF01600">
    <property type="entry name" value="CoV_S1"/>
    <property type="match status" value="1"/>
</dbReference>
<accession>A0AB38ZE09</accession>
<evidence type="ECO:0000256" key="14">
    <source>
        <dbReference type="SAM" id="Coils"/>
    </source>
</evidence>
<keyword evidence="2 15" id="KW-0812">Transmembrane</keyword>
<evidence type="ECO:0000256" key="7">
    <source>
        <dbReference type="ARBA" id="ARBA00022879"/>
    </source>
</evidence>
<evidence type="ECO:0000256" key="5">
    <source>
        <dbReference type="ARBA" id="ARBA00022844"/>
    </source>
</evidence>
<evidence type="ECO:0000256" key="3">
    <source>
        <dbReference type="ARBA" id="ARBA00022729"/>
    </source>
</evidence>
<dbReference type="GO" id="GO:0075509">
    <property type="term" value="P:endocytosis involved in viral entry into host cell"/>
    <property type="evidence" value="ECO:0007669"/>
    <property type="project" value="InterPro"/>
</dbReference>
<evidence type="ECO:0000256" key="15">
    <source>
        <dbReference type="SAM" id="Phobius"/>
    </source>
</evidence>
<dbReference type="InterPro" id="IPR043607">
    <property type="entry name" value="CoV_S1_C"/>
</dbReference>
<dbReference type="InterPro" id="IPR043473">
    <property type="entry name" value="S2_sf_CoV"/>
</dbReference>
<dbReference type="GO" id="GO:0055036">
    <property type="term" value="C:virion membrane"/>
    <property type="evidence" value="ECO:0007669"/>
    <property type="project" value="UniProtKB-SubCell"/>
</dbReference>
<dbReference type="GO" id="GO:0039654">
    <property type="term" value="P:fusion of virus membrane with host endosome membrane"/>
    <property type="evidence" value="ECO:0007669"/>
    <property type="project" value="InterPro"/>
</dbReference>
<proteinExistence type="predicted"/>
<evidence type="ECO:0000256" key="12">
    <source>
        <dbReference type="ARBA" id="ARBA00023180"/>
    </source>
</evidence>
<evidence type="ECO:0000256" key="8">
    <source>
        <dbReference type="ARBA" id="ARBA00022989"/>
    </source>
</evidence>